<dbReference type="GO" id="GO:0005634">
    <property type="term" value="C:nucleus"/>
    <property type="evidence" value="ECO:0007669"/>
    <property type="project" value="UniProtKB-SubCell"/>
</dbReference>
<dbReference type="AlphaFoldDB" id="A0A0N4VC13"/>
<dbReference type="GO" id="GO:0004518">
    <property type="term" value="F:nuclease activity"/>
    <property type="evidence" value="ECO:0007669"/>
    <property type="project" value="UniProtKB-KW"/>
</dbReference>
<dbReference type="InterPro" id="IPR039039">
    <property type="entry name" value="RAI1-like_fam"/>
</dbReference>
<dbReference type="EMBL" id="UXUI01008982">
    <property type="protein sequence ID" value="VDD92822.1"/>
    <property type="molecule type" value="Genomic_DNA"/>
</dbReference>
<reference evidence="6" key="1">
    <citation type="submission" date="2017-02" db="UniProtKB">
        <authorList>
            <consortium name="WormBaseParasite"/>
        </authorList>
    </citation>
    <scope>IDENTIFICATION</scope>
</reference>
<evidence type="ECO:0000256" key="1">
    <source>
        <dbReference type="ARBA" id="ARBA00006562"/>
    </source>
</evidence>
<evidence type="ECO:0000313" key="5">
    <source>
        <dbReference type="Proteomes" id="UP000274131"/>
    </source>
</evidence>
<dbReference type="GO" id="GO:0046872">
    <property type="term" value="F:metal ion binding"/>
    <property type="evidence" value="ECO:0007669"/>
    <property type="project" value="UniProtKB-KW"/>
</dbReference>
<reference evidence="4 5" key="2">
    <citation type="submission" date="2018-10" db="EMBL/GenBank/DDBJ databases">
        <authorList>
            <consortium name="Pathogen Informatics"/>
        </authorList>
    </citation>
    <scope>NUCLEOTIDE SEQUENCE [LARGE SCALE GENOMIC DNA]</scope>
</reference>
<dbReference type="GO" id="GO:0000166">
    <property type="term" value="F:nucleotide binding"/>
    <property type="evidence" value="ECO:0007669"/>
    <property type="project" value="UniProtKB-KW"/>
</dbReference>
<proteinExistence type="inferred from homology"/>
<organism evidence="6">
    <name type="scientific">Enterobius vermicularis</name>
    <name type="common">Human pinworm</name>
    <dbReference type="NCBI Taxonomy" id="51028"/>
    <lineage>
        <taxon>Eukaryota</taxon>
        <taxon>Metazoa</taxon>
        <taxon>Ecdysozoa</taxon>
        <taxon>Nematoda</taxon>
        <taxon>Chromadorea</taxon>
        <taxon>Rhabditida</taxon>
        <taxon>Spirurina</taxon>
        <taxon>Oxyuridomorpha</taxon>
        <taxon>Oxyuroidea</taxon>
        <taxon>Oxyuridae</taxon>
        <taxon>Enterobius</taxon>
    </lineage>
</organism>
<gene>
    <name evidence="4" type="ORF">EVEC_LOCUS7573</name>
</gene>
<evidence type="ECO:0000313" key="6">
    <source>
        <dbReference type="WBParaSite" id="EVEC_0000808901-mRNA-1"/>
    </source>
</evidence>
<keyword evidence="2" id="KW-0694">RNA-binding</keyword>
<dbReference type="PANTHER" id="PTHR12395">
    <property type="entry name" value="DOM-3 RELATED"/>
    <property type="match status" value="1"/>
</dbReference>
<dbReference type="PANTHER" id="PTHR12395:SF9">
    <property type="entry name" value="DECAPPING AND EXORIBONUCLEASE PROTEIN"/>
    <property type="match status" value="1"/>
</dbReference>
<keyword evidence="2" id="KW-0479">Metal-binding</keyword>
<sequence>MCSNQVCSVESRECNKERTQLNKLVSICGGINEKFSVLLLRIVEIVNITTSSLNDMRIRDASFPQPPELHPKMSEDFLEVSVEKYQNKEFPEYRRPTIIGEYSVTKDKELSDGRKLLRYLNEKMTRRQCQLDLSQGYSTFLSKDEFEMEKLDVLLKWVVMKSQQDEMTKEVSNERSRKTGCFCVSILFALEGCTHSENNAAFWGADIVCYRGLLTKIAAFPYTEREGFRVAIVRFKSVIFLCEFDTDEKKVQRSEVSDRDRLMTYWGFKFEQYVTLRTPDGTRDTKEPVNDIEQFSVVFSTALGKTNKIRIFSAAEVDCINSKGSYIEIKTQHESLKRSFWRYKSLKWWLQSFLVGINEIVVGFRDNRGIVFQTECLNVQSLPKNNYLWSATVSFNFLHDALNFIKRKLDQAKDLQYYIMDFLPEETHLKVEPLPASLPYQFLPDFFIKHCENL</sequence>
<comment type="subcellular location">
    <subcellularLocation>
        <location evidence="2">Nucleus</location>
    </subcellularLocation>
</comment>
<evidence type="ECO:0000256" key="2">
    <source>
        <dbReference type="RuleBase" id="RU367113"/>
    </source>
</evidence>
<comment type="cofactor">
    <cofactor evidence="2">
        <name>a divalent metal cation</name>
        <dbReference type="ChEBI" id="CHEBI:60240"/>
    </cofactor>
</comment>
<keyword evidence="5" id="KW-1185">Reference proteome</keyword>
<dbReference type="GO" id="GO:0005829">
    <property type="term" value="C:cytosol"/>
    <property type="evidence" value="ECO:0007669"/>
    <property type="project" value="TreeGrafter"/>
</dbReference>
<dbReference type="STRING" id="51028.A0A0N4VC13"/>
<accession>A0A0N4VC13</accession>
<dbReference type="GO" id="GO:0000956">
    <property type="term" value="P:nuclear-transcribed mRNA catabolic process"/>
    <property type="evidence" value="ECO:0007669"/>
    <property type="project" value="TreeGrafter"/>
</dbReference>
<dbReference type="GO" id="GO:0110155">
    <property type="term" value="P:NAD-cap decapping"/>
    <property type="evidence" value="ECO:0007669"/>
    <property type="project" value="TreeGrafter"/>
</dbReference>
<dbReference type="Pfam" id="PF08652">
    <property type="entry name" value="RAI1"/>
    <property type="match status" value="1"/>
</dbReference>
<feature type="domain" description="RAI1-like" evidence="3">
    <location>
        <begin position="94"/>
        <end position="447"/>
    </location>
</feature>
<comment type="similarity">
    <text evidence="1 2">Belongs to the DXO/Dom3Z family.</text>
</comment>
<dbReference type="GO" id="GO:0034353">
    <property type="term" value="F:mRNA 5'-diphosphatase activity"/>
    <property type="evidence" value="ECO:0007669"/>
    <property type="project" value="TreeGrafter"/>
</dbReference>
<protein>
    <recommendedName>
        <fullName evidence="2">Decapping nuclease</fullName>
        <ecNumber evidence="2">3.6.1.-</ecNumber>
    </recommendedName>
</protein>
<evidence type="ECO:0000259" key="3">
    <source>
        <dbReference type="Pfam" id="PF08652"/>
    </source>
</evidence>
<dbReference type="EC" id="3.6.1.-" evidence="2"/>
<keyword evidence="2" id="KW-0540">Nuclease</keyword>
<evidence type="ECO:0000313" key="4">
    <source>
        <dbReference type="EMBL" id="VDD92822.1"/>
    </source>
</evidence>
<dbReference type="OrthoDB" id="5853397at2759"/>
<dbReference type="Proteomes" id="UP000274131">
    <property type="component" value="Unassembled WGS sequence"/>
</dbReference>
<dbReference type="GO" id="GO:0003723">
    <property type="term" value="F:RNA binding"/>
    <property type="evidence" value="ECO:0007669"/>
    <property type="project" value="UniProtKB-KW"/>
</dbReference>
<keyword evidence="2" id="KW-0547">Nucleotide-binding</keyword>
<comment type="function">
    <text evidence="2">Decapping enzyme for NAD-capped RNAs: specifically hydrolyzes the nicotinamide adenine dinucleotide (NAD) cap from a subset of RNAs by removing the entire NAD moiety from the 5'-end of an NAD-capped RNA.</text>
</comment>
<dbReference type="WBParaSite" id="EVEC_0000808901-mRNA-1">
    <property type="protein sequence ID" value="EVEC_0000808901-mRNA-1"/>
    <property type="gene ID" value="EVEC_0000808901"/>
</dbReference>
<name>A0A0N4VC13_ENTVE</name>
<keyword evidence="2" id="KW-0378">Hydrolase</keyword>
<dbReference type="InterPro" id="IPR013961">
    <property type="entry name" value="RAI1"/>
</dbReference>
<keyword evidence="2" id="KW-0539">Nucleus</keyword>